<evidence type="ECO:0000313" key="4">
    <source>
        <dbReference type="EMBL" id="MFC4425219.1"/>
    </source>
</evidence>
<gene>
    <name evidence="4" type="ORF">ACFOZ9_03270</name>
</gene>
<keyword evidence="2" id="KW-0472">Membrane</keyword>
<evidence type="ECO:0000313" key="5">
    <source>
        <dbReference type="Proteomes" id="UP001595998"/>
    </source>
</evidence>
<protein>
    <submittedName>
        <fullName evidence="4">CHASE2 domain-containing protein</fullName>
    </submittedName>
</protein>
<keyword evidence="5" id="KW-1185">Reference proteome</keyword>
<keyword evidence="2" id="KW-1133">Transmembrane helix</keyword>
<evidence type="ECO:0000256" key="2">
    <source>
        <dbReference type="SAM" id="Phobius"/>
    </source>
</evidence>
<sequence>MRHGLLPVNGTQHLATVQGHVDVKISTASPAPEAGAGTPERKSLSPGRPWAQAVRESGLAVLIFCFLSWAVNDNRLGWFSDSLSDAQDKAYDALASLEYHFPSPVAPPPGTPPVVFVDIDDASLSAVNISPYLFHRGLLAALLTKLSGQQPKAIYVDLNLSTASQEPDLTQTGPARFPRSPGDQALLKVLSTPHPFPLLLSQPKVFGESVVRLGGSSCWVTPAVITDSGDTVRRIPRRWKNGPYPASEALFRAAQPGGFQCPEATQVTFPPKDIYRTSLYGEPILLHEIQGADAPTFTWPGLTVVDARSVLSGEGIQLEPGALVVVGRTDRGNQDMHSSAVGEMAGVKLHLNALMTLLTYRHPVVPLDPLLSAGLAFASMLLAILVAPPLSLLLTRQLGRLGLRRELGNVFEHPIMWGLLFGAAFMAYRYGGRFLDYALPIVSLELARLALSRQTSKLATKTLKMAKVLN</sequence>
<dbReference type="RefSeq" id="WP_380036367.1">
    <property type="nucleotide sequence ID" value="NZ_JBHSEH010000004.1"/>
</dbReference>
<organism evidence="4 5">
    <name type="scientific">Deinococcus navajonensis</name>
    <dbReference type="NCBI Taxonomy" id="309884"/>
    <lineage>
        <taxon>Bacteria</taxon>
        <taxon>Thermotogati</taxon>
        <taxon>Deinococcota</taxon>
        <taxon>Deinococci</taxon>
        <taxon>Deinococcales</taxon>
        <taxon>Deinococcaceae</taxon>
        <taxon>Deinococcus</taxon>
    </lineage>
</organism>
<feature type="region of interest" description="Disordered" evidence="1">
    <location>
        <begin position="28"/>
        <end position="49"/>
    </location>
</feature>
<comment type="caution">
    <text evidence="4">The sequence shown here is derived from an EMBL/GenBank/DDBJ whole genome shotgun (WGS) entry which is preliminary data.</text>
</comment>
<dbReference type="InterPro" id="IPR007890">
    <property type="entry name" value="CHASE2"/>
</dbReference>
<dbReference type="Proteomes" id="UP001595998">
    <property type="component" value="Unassembled WGS sequence"/>
</dbReference>
<dbReference type="EMBL" id="JBHSEH010000004">
    <property type="protein sequence ID" value="MFC4425219.1"/>
    <property type="molecule type" value="Genomic_DNA"/>
</dbReference>
<keyword evidence="2" id="KW-0812">Transmembrane</keyword>
<dbReference type="SMART" id="SM01080">
    <property type="entry name" value="CHASE2"/>
    <property type="match status" value="1"/>
</dbReference>
<feature type="transmembrane region" description="Helical" evidence="2">
    <location>
        <begin position="407"/>
        <end position="428"/>
    </location>
</feature>
<accession>A0ABV8XJY4</accession>
<dbReference type="Pfam" id="PF05226">
    <property type="entry name" value="CHASE2"/>
    <property type="match status" value="1"/>
</dbReference>
<reference evidence="5" key="1">
    <citation type="journal article" date="2019" name="Int. J. Syst. Evol. Microbiol.">
        <title>The Global Catalogue of Microorganisms (GCM) 10K type strain sequencing project: providing services to taxonomists for standard genome sequencing and annotation.</title>
        <authorList>
            <consortium name="The Broad Institute Genomics Platform"/>
            <consortium name="The Broad Institute Genome Sequencing Center for Infectious Disease"/>
            <person name="Wu L."/>
            <person name="Ma J."/>
        </authorList>
    </citation>
    <scope>NUCLEOTIDE SEQUENCE [LARGE SCALE GENOMIC DNA]</scope>
    <source>
        <strain evidence="5">CCUG 56029</strain>
    </source>
</reference>
<evidence type="ECO:0000259" key="3">
    <source>
        <dbReference type="SMART" id="SM01080"/>
    </source>
</evidence>
<feature type="domain" description="CHASE2" evidence="3">
    <location>
        <begin position="83"/>
        <end position="387"/>
    </location>
</feature>
<evidence type="ECO:0000256" key="1">
    <source>
        <dbReference type="SAM" id="MobiDB-lite"/>
    </source>
</evidence>
<name>A0ABV8XJY4_9DEIO</name>
<feature type="transmembrane region" description="Helical" evidence="2">
    <location>
        <begin position="370"/>
        <end position="395"/>
    </location>
</feature>
<proteinExistence type="predicted"/>